<evidence type="ECO:0000313" key="3">
    <source>
        <dbReference type="Proteomes" id="UP001140510"/>
    </source>
</evidence>
<evidence type="ECO:0000256" key="1">
    <source>
        <dbReference type="SAM" id="MobiDB-lite"/>
    </source>
</evidence>
<dbReference type="Proteomes" id="UP001140510">
    <property type="component" value="Unassembled WGS sequence"/>
</dbReference>
<sequence>MADANSAKAMVEQAALVSQKIREALQASLPVAAEQLMTVQIPGTIIDTSDTGPYVWNDREESDTPHRIKVNESRLVDNMIPLSKIMMGVTGKSVARSYAAALDMLIPEDAPIDTDKTTTSKTAAAERYVGAMKYLTGTAPGSSKSIIDVYVEKQQAYSEAMAKWETAKAKTRLDAKERFPGNVREQQRFYDDWNQESFRTFKDNAQAKYMDWIVNGSKYKVDYYFGIVDVSSAMKRVESSKEASRNLVVIDPDGSTEWQSVHLTPANWASICRDKVVQWQAENSKLSRKEYESEIKRLTRLLGSYRGLQKSIDPDNKIAPTLENPPALQAAGQSESSTTDLASTDAANEPDSKLVDAYKNLYIAQNAAPSDTTAAALATRQQELQSALQEDGATNLTKNKEIAQRLSDGSKREKVSWILGMIEDVEDQLKQLRRGLESLYGASNGSPAITDVIKTTVKGPGQDKGQDLVATHYAESDSQFADSKFGLSRNGVAVVQQGNAEPSKWTKISLSISKSTAESSKQTFSSTTSASVSGSYGFLTAAASANHSQASMNASSAAANCAVEIKFEALLVTIDHSWLHGELFSDPELNTSADFALSPGALALHQYIDQKDSTALSKYPYFPSYPTAFIVAANVELEFRGDTTAIEEAVESSHTDAQVKVGYGPFSLSASHSQDKSSAKTKMETTATGTRITLEAPAIIGWVSQLVPQLPREKGHNFLAGPLI</sequence>
<dbReference type="OrthoDB" id="3261350at2759"/>
<evidence type="ECO:0008006" key="4">
    <source>
        <dbReference type="Google" id="ProtNLM"/>
    </source>
</evidence>
<reference evidence="2" key="1">
    <citation type="submission" date="2022-10" db="EMBL/GenBank/DDBJ databases">
        <title>Tapping the CABI collections for fungal endophytes: first genome assemblies for Collariella, Neodidymelliopsis, Ascochyta clinopodiicola, Didymella pomorum, Didymosphaeria variabile, Neocosmospora piperis and Neocucurbitaria cava.</title>
        <authorList>
            <person name="Hill R."/>
        </authorList>
    </citation>
    <scope>NUCLEOTIDE SEQUENCE</scope>
    <source>
        <strain evidence="2">IMI 355091</strain>
    </source>
</reference>
<evidence type="ECO:0000313" key="2">
    <source>
        <dbReference type="EMBL" id="KAJ4398474.1"/>
    </source>
</evidence>
<feature type="compositionally biased region" description="Polar residues" evidence="1">
    <location>
        <begin position="331"/>
        <end position="346"/>
    </location>
</feature>
<accession>A0A9W8Z454</accession>
<dbReference type="EMBL" id="JAPEVA010000129">
    <property type="protein sequence ID" value="KAJ4398474.1"/>
    <property type="molecule type" value="Genomic_DNA"/>
</dbReference>
<organism evidence="2 3">
    <name type="scientific">Didymella pomorum</name>
    <dbReference type="NCBI Taxonomy" id="749634"/>
    <lineage>
        <taxon>Eukaryota</taxon>
        <taxon>Fungi</taxon>
        <taxon>Dikarya</taxon>
        <taxon>Ascomycota</taxon>
        <taxon>Pezizomycotina</taxon>
        <taxon>Dothideomycetes</taxon>
        <taxon>Pleosporomycetidae</taxon>
        <taxon>Pleosporales</taxon>
        <taxon>Pleosporineae</taxon>
        <taxon>Didymellaceae</taxon>
        <taxon>Didymella</taxon>
    </lineage>
</organism>
<gene>
    <name evidence="2" type="ORF">N0V91_010179</name>
</gene>
<name>A0A9W8Z454_9PLEO</name>
<keyword evidence="3" id="KW-1185">Reference proteome</keyword>
<feature type="region of interest" description="Disordered" evidence="1">
    <location>
        <begin position="313"/>
        <end position="348"/>
    </location>
</feature>
<protein>
    <recommendedName>
        <fullName evidence="4">MACPF domain-containing protein</fullName>
    </recommendedName>
</protein>
<proteinExistence type="predicted"/>
<comment type="caution">
    <text evidence="2">The sequence shown here is derived from an EMBL/GenBank/DDBJ whole genome shotgun (WGS) entry which is preliminary data.</text>
</comment>
<dbReference type="AlphaFoldDB" id="A0A9W8Z454"/>